<dbReference type="GO" id="GO:0005741">
    <property type="term" value="C:mitochondrial outer membrane"/>
    <property type="evidence" value="ECO:0007669"/>
    <property type="project" value="TreeGrafter"/>
</dbReference>
<dbReference type="InterPro" id="IPR046371">
    <property type="entry name" value="Bcl-2_BH1-3"/>
</dbReference>
<gene>
    <name evidence="10" type="primary">mcl1b</name>
</gene>
<dbReference type="Pfam" id="PF00452">
    <property type="entry name" value="Bcl-2"/>
    <property type="match status" value="1"/>
</dbReference>
<feature type="compositionally biased region" description="Low complexity" evidence="7">
    <location>
        <begin position="76"/>
        <end position="92"/>
    </location>
</feature>
<evidence type="ECO:0000256" key="7">
    <source>
        <dbReference type="SAM" id="MobiDB-lite"/>
    </source>
</evidence>
<name>A0AAY4DPS8_9TELE</name>
<feature type="region of interest" description="Disordered" evidence="7">
    <location>
        <begin position="69"/>
        <end position="96"/>
    </location>
</feature>
<feature type="transmembrane region" description="Helical" evidence="8">
    <location>
        <begin position="225"/>
        <end position="243"/>
    </location>
</feature>
<keyword evidence="6" id="KW-0539">Nucleus</keyword>
<evidence type="ECO:0000259" key="9">
    <source>
        <dbReference type="SMART" id="SM00337"/>
    </source>
</evidence>
<dbReference type="PANTHER" id="PTHR11256">
    <property type="entry name" value="BCL-2 RELATED"/>
    <property type="match status" value="1"/>
</dbReference>
<evidence type="ECO:0000256" key="3">
    <source>
        <dbReference type="ARBA" id="ARBA00009458"/>
    </source>
</evidence>
<dbReference type="Ensembl" id="ENSDCDT00010057641.1">
    <property type="protein sequence ID" value="ENSDCDP00010047408.1"/>
    <property type="gene ID" value="ENSDCDG00010028701.1"/>
</dbReference>
<evidence type="ECO:0000256" key="4">
    <source>
        <dbReference type="ARBA" id="ARBA00022490"/>
    </source>
</evidence>
<reference evidence="10 11" key="1">
    <citation type="submission" date="2020-06" db="EMBL/GenBank/DDBJ databases">
        <authorList>
            <consortium name="Wellcome Sanger Institute Data Sharing"/>
        </authorList>
    </citation>
    <scope>NUCLEOTIDE SEQUENCE [LARGE SCALE GENOMIC DNA]</scope>
</reference>
<evidence type="ECO:0000256" key="2">
    <source>
        <dbReference type="ARBA" id="ARBA00004496"/>
    </source>
</evidence>
<reference evidence="10" key="2">
    <citation type="submission" date="2025-08" db="UniProtKB">
        <authorList>
            <consortium name="Ensembl"/>
        </authorList>
    </citation>
    <scope>IDENTIFICATION</scope>
</reference>
<dbReference type="Gene3D" id="1.10.437.10">
    <property type="entry name" value="Blc2-like"/>
    <property type="match status" value="1"/>
</dbReference>
<dbReference type="PANTHER" id="PTHR11256:SF46">
    <property type="entry name" value="INDUCED MYELOID LEUKEMIA CELL DIFFERENTIATION PROTEIN MCL-1"/>
    <property type="match status" value="1"/>
</dbReference>
<dbReference type="GO" id="GO:0042981">
    <property type="term" value="P:regulation of apoptotic process"/>
    <property type="evidence" value="ECO:0007669"/>
    <property type="project" value="InterPro"/>
</dbReference>
<dbReference type="SUPFAM" id="SSF56854">
    <property type="entry name" value="Bcl-2 inhibitors of programmed cell death"/>
    <property type="match status" value="1"/>
</dbReference>
<keyword evidence="5" id="KW-0053">Apoptosis</keyword>
<dbReference type="GO" id="GO:0015267">
    <property type="term" value="F:channel activity"/>
    <property type="evidence" value="ECO:0007669"/>
    <property type="project" value="TreeGrafter"/>
</dbReference>
<reference evidence="10" key="3">
    <citation type="submission" date="2025-09" db="UniProtKB">
        <authorList>
            <consortium name="Ensembl"/>
        </authorList>
    </citation>
    <scope>IDENTIFICATION</scope>
</reference>
<comment type="similarity">
    <text evidence="3">Belongs to the Bcl-2 family.</text>
</comment>
<keyword evidence="8" id="KW-1133">Transmembrane helix</keyword>
<dbReference type="PROSITE" id="PS50062">
    <property type="entry name" value="BCL2_FAMILY"/>
    <property type="match status" value="1"/>
</dbReference>
<keyword evidence="8" id="KW-0472">Membrane</keyword>
<keyword evidence="4" id="KW-0963">Cytoplasm</keyword>
<evidence type="ECO:0000313" key="11">
    <source>
        <dbReference type="Proteomes" id="UP000694580"/>
    </source>
</evidence>
<dbReference type="GO" id="GO:0051400">
    <property type="term" value="F:BH domain binding"/>
    <property type="evidence" value="ECO:0007669"/>
    <property type="project" value="TreeGrafter"/>
</dbReference>
<dbReference type="InterPro" id="IPR036834">
    <property type="entry name" value="Bcl-2-like_sf"/>
</dbReference>
<dbReference type="InterPro" id="IPR013281">
    <property type="entry name" value="Apop_reg_Mc1"/>
</dbReference>
<dbReference type="InterPro" id="IPR026298">
    <property type="entry name" value="Bcl-2_fam"/>
</dbReference>
<keyword evidence="11" id="KW-1185">Reference proteome</keyword>
<keyword evidence="8" id="KW-0812">Transmembrane</keyword>
<dbReference type="Proteomes" id="UP000694580">
    <property type="component" value="Chromosome 5"/>
</dbReference>
<dbReference type="GO" id="GO:0001836">
    <property type="term" value="P:release of cytochrome c from mitochondria"/>
    <property type="evidence" value="ECO:0007669"/>
    <property type="project" value="TreeGrafter"/>
</dbReference>
<dbReference type="GO" id="GO:0008630">
    <property type="term" value="P:intrinsic apoptotic signaling pathway in response to DNA damage"/>
    <property type="evidence" value="ECO:0007669"/>
    <property type="project" value="TreeGrafter"/>
</dbReference>
<comment type="subcellular location">
    <subcellularLocation>
        <location evidence="2">Cytoplasm</location>
    </subcellularLocation>
    <subcellularLocation>
        <location evidence="1">Nucleus</location>
    </subcellularLocation>
</comment>
<evidence type="ECO:0000313" key="10">
    <source>
        <dbReference type="Ensembl" id="ENSDCDP00010047408.1"/>
    </source>
</evidence>
<proteinExistence type="inferred from homology"/>
<evidence type="ECO:0000256" key="6">
    <source>
        <dbReference type="ARBA" id="ARBA00023242"/>
    </source>
</evidence>
<dbReference type="PRINTS" id="PR01866">
    <property type="entry name" value="APOPREGMCL1"/>
</dbReference>
<evidence type="ECO:0000256" key="5">
    <source>
        <dbReference type="ARBA" id="ARBA00022703"/>
    </source>
</evidence>
<dbReference type="CDD" id="cd06845">
    <property type="entry name" value="Bcl-2_like"/>
    <property type="match status" value="1"/>
</dbReference>
<dbReference type="GO" id="GO:0005634">
    <property type="term" value="C:nucleus"/>
    <property type="evidence" value="ECO:0007669"/>
    <property type="project" value="UniProtKB-SubCell"/>
</dbReference>
<organism evidence="10 11">
    <name type="scientific">Denticeps clupeoides</name>
    <name type="common">denticle herring</name>
    <dbReference type="NCBI Taxonomy" id="299321"/>
    <lineage>
        <taxon>Eukaryota</taxon>
        <taxon>Metazoa</taxon>
        <taxon>Chordata</taxon>
        <taxon>Craniata</taxon>
        <taxon>Vertebrata</taxon>
        <taxon>Euteleostomi</taxon>
        <taxon>Actinopterygii</taxon>
        <taxon>Neopterygii</taxon>
        <taxon>Teleostei</taxon>
        <taxon>Clupei</taxon>
        <taxon>Clupeiformes</taxon>
        <taxon>Denticipitoidei</taxon>
        <taxon>Denticipitidae</taxon>
        <taxon>Denticeps</taxon>
    </lineage>
</organism>
<dbReference type="GO" id="GO:0008053">
    <property type="term" value="P:mitochondrial fusion"/>
    <property type="evidence" value="ECO:0007669"/>
    <property type="project" value="TreeGrafter"/>
</dbReference>
<dbReference type="SMART" id="SM00337">
    <property type="entry name" value="BCL"/>
    <property type="match status" value="1"/>
</dbReference>
<dbReference type="PRINTS" id="PR01862">
    <property type="entry name" value="BCL2FAMILY"/>
</dbReference>
<evidence type="ECO:0000256" key="1">
    <source>
        <dbReference type="ARBA" id="ARBA00004123"/>
    </source>
</evidence>
<dbReference type="GO" id="GO:0097192">
    <property type="term" value="P:extrinsic apoptotic signaling pathway in absence of ligand"/>
    <property type="evidence" value="ECO:0007669"/>
    <property type="project" value="TreeGrafter"/>
</dbReference>
<dbReference type="GeneTree" id="ENSGT01130000278292"/>
<evidence type="ECO:0000256" key="8">
    <source>
        <dbReference type="SAM" id="Phobius"/>
    </source>
</evidence>
<sequence length="244" mass="26451">MSQSPAASFFISNGVVDKGILRCEPTMDLSNYPAPLTQDFCPGAGKTGKCCLLRPNNLVRHGFQNSFTGSDVTDGSLPSSPEEAEPSTFPSPDALENDTRDLIERAALKTIDLFYNVTFASAGMINKLKVEEQPGDLTVVSSIAKELFSDGKTNWGRIASLVAFGALLSKHLREKGHGDSVSLVAHEISSYLLSDQLNWLIKNNKWEGFVQFFHIEDPETTVRTALMKIVGVVGIGAGLAFLLK</sequence>
<dbReference type="AlphaFoldDB" id="A0AAY4DPS8"/>
<protein>
    <submittedName>
        <fullName evidence="10">MCL1 apoptosis regulator, BCL2 family member b</fullName>
    </submittedName>
</protein>
<dbReference type="InterPro" id="IPR002475">
    <property type="entry name" value="Bcl2-like"/>
</dbReference>
<feature type="domain" description="Bcl-2 Bcl-2 homology region 1-3" evidence="9">
    <location>
        <begin position="108"/>
        <end position="206"/>
    </location>
</feature>
<accession>A0AAY4DPS8</accession>